<dbReference type="Gene3D" id="3.20.20.150">
    <property type="entry name" value="Divalent-metal-dependent TIM barrel enzymes"/>
    <property type="match status" value="1"/>
</dbReference>
<accession>A0A5C6DK36</accession>
<keyword evidence="2" id="KW-0413">Isomerase</keyword>
<proteinExistence type="predicted"/>
<feature type="domain" description="Xylose isomerase-like TIM barrel" evidence="1">
    <location>
        <begin position="4"/>
        <end position="201"/>
    </location>
</feature>
<keyword evidence="3" id="KW-1185">Reference proteome</keyword>
<dbReference type="GO" id="GO:0016853">
    <property type="term" value="F:isomerase activity"/>
    <property type="evidence" value="ECO:0007669"/>
    <property type="project" value="UniProtKB-KW"/>
</dbReference>
<protein>
    <submittedName>
        <fullName evidence="2">Xylose isomerase-like TIM barrel</fullName>
    </submittedName>
</protein>
<comment type="caution">
    <text evidence="2">The sequence shown here is derived from an EMBL/GenBank/DDBJ whole genome shotgun (WGS) entry which is preliminary data.</text>
</comment>
<name>A0A5C6DK36_9BACT</name>
<organism evidence="2 3">
    <name type="scientific">Novipirellula aureliae</name>
    <dbReference type="NCBI Taxonomy" id="2527966"/>
    <lineage>
        <taxon>Bacteria</taxon>
        <taxon>Pseudomonadati</taxon>
        <taxon>Planctomycetota</taxon>
        <taxon>Planctomycetia</taxon>
        <taxon>Pirellulales</taxon>
        <taxon>Pirellulaceae</taxon>
        <taxon>Novipirellula</taxon>
    </lineage>
</organism>
<evidence type="ECO:0000259" key="1">
    <source>
        <dbReference type="Pfam" id="PF01261"/>
    </source>
</evidence>
<dbReference type="InterPro" id="IPR050312">
    <property type="entry name" value="IolE/XylAMocC-like"/>
</dbReference>
<dbReference type="SUPFAM" id="SSF51658">
    <property type="entry name" value="Xylose isomerase-like"/>
    <property type="match status" value="1"/>
</dbReference>
<dbReference type="InterPro" id="IPR036237">
    <property type="entry name" value="Xyl_isomerase-like_sf"/>
</dbReference>
<dbReference type="RefSeq" id="WP_197172081.1">
    <property type="nucleotide sequence ID" value="NZ_SJPY01000008.1"/>
</dbReference>
<dbReference type="PANTHER" id="PTHR12110:SF41">
    <property type="entry name" value="INOSOSE DEHYDRATASE"/>
    <property type="match status" value="1"/>
</dbReference>
<evidence type="ECO:0000313" key="2">
    <source>
        <dbReference type="EMBL" id="TWU36474.1"/>
    </source>
</evidence>
<sequence>MIQYARAARLKTIEWHGLNHVVHGDVKAARRIGEATVEAGLGVAAYGSYYVLGESERRGLSFSDVLLSAKALGARMVRVWAGNRSPDEASTRFREQISDEARRIADLAAEAGIQLVFEFHQGSLTQTGESCAALMEAVDHCNARAYWQPAPELDVNQNLDQLRCVLPWLVGLHVFHWKPTDLDRHPLAQGELEWARYLDFAGQHHDSLDVLLEFVKGDSVEQFHKDAATLHRLLAHRTIV</sequence>
<dbReference type="PANTHER" id="PTHR12110">
    <property type="entry name" value="HYDROXYPYRUVATE ISOMERASE"/>
    <property type="match status" value="1"/>
</dbReference>
<evidence type="ECO:0000313" key="3">
    <source>
        <dbReference type="Proteomes" id="UP000315471"/>
    </source>
</evidence>
<reference evidence="2 3" key="1">
    <citation type="submission" date="2019-02" db="EMBL/GenBank/DDBJ databases">
        <title>Deep-cultivation of Planctomycetes and their phenomic and genomic characterization uncovers novel biology.</title>
        <authorList>
            <person name="Wiegand S."/>
            <person name="Jogler M."/>
            <person name="Boedeker C."/>
            <person name="Pinto D."/>
            <person name="Vollmers J."/>
            <person name="Rivas-Marin E."/>
            <person name="Kohn T."/>
            <person name="Peeters S.H."/>
            <person name="Heuer A."/>
            <person name="Rast P."/>
            <person name="Oberbeckmann S."/>
            <person name="Bunk B."/>
            <person name="Jeske O."/>
            <person name="Meyerdierks A."/>
            <person name="Storesund J.E."/>
            <person name="Kallscheuer N."/>
            <person name="Luecker S."/>
            <person name="Lage O.M."/>
            <person name="Pohl T."/>
            <person name="Merkel B.J."/>
            <person name="Hornburger P."/>
            <person name="Mueller R.-W."/>
            <person name="Bruemmer F."/>
            <person name="Labrenz M."/>
            <person name="Spormann A.M."/>
            <person name="Op Den Camp H."/>
            <person name="Overmann J."/>
            <person name="Amann R."/>
            <person name="Jetten M.S.M."/>
            <person name="Mascher T."/>
            <person name="Medema M.H."/>
            <person name="Devos D.P."/>
            <person name="Kaster A.-K."/>
            <person name="Ovreas L."/>
            <person name="Rohde M."/>
            <person name="Galperin M.Y."/>
            <person name="Jogler C."/>
        </authorList>
    </citation>
    <scope>NUCLEOTIDE SEQUENCE [LARGE SCALE GENOMIC DNA]</scope>
    <source>
        <strain evidence="2 3">Q31b</strain>
    </source>
</reference>
<dbReference type="AlphaFoldDB" id="A0A5C6DK36"/>
<gene>
    <name evidence="2" type="ORF">Q31b_47550</name>
</gene>
<dbReference type="EMBL" id="SJPY01000008">
    <property type="protein sequence ID" value="TWU36474.1"/>
    <property type="molecule type" value="Genomic_DNA"/>
</dbReference>
<dbReference type="Pfam" id="PF01261">
    <property type="entry name" value="AP_endonuc_2"/>
    <property type="match status" value="1"/>
</dbReference>
<dbReference type="Proteomes" id="UP000315471">
    <property type="component" value="Unassembled WGS sequence"/>
</dbReference>
<dbReference type="InterPro" id="IPR013022">
    <property type="entry name" value="Xyl_isomerase-like_TIM-brl"/>
</dbReference>